<sequence length="310" mass="33300">MSFCTISISSDITGESIGSSVSLVILSDTETEVAAVPVILPEIALEVEAPMVALPTAVLDLVFESDPEVEPSEALLSSDYVPTSPVYTLVSPDYHPGSDTESKPFEEESKESSEVDTLKVGEPLPTQVVSVPAVQDTPTLPTKPASVPPIIPRGTRLSPSSSELPLSSSSETSSSSPGVGIKSLLDSIRITAAHVYVNTTLMKLVVLMNFKENVLNIDQDSAHMVAASKVPMLKPEGVMKVMPITTAEEKAMRRLEVKTRSTLMMGIPNEHQLKFNSIKDAKLLLEAIKKRFGRNEATKKDSKESIKAAI</sequence>
<name>A0ABQ5G8U8_9ASTR</name>
<proteinExistence type="predicted"/>
<feature type="compositionally biased region" description="Basic and acidic residues" evidence="1">
    <location>
        <begin position="96"/>
        <end position="119"/>
    </location>
</feature>
<protein>
    <submittedName>
        <fullName evidence="2">Uncharacterized protein</fullName>
    </submittedName>
</protein>
<evidence type="ECO:0000256" key="1">
    <source>
        <dbReference type="SAM" id="MobiDB-lite"/>
    </source>
</evidence>
<organism evidence="2 3">
    <name type="scientific">Tanacetum coccineum</name>
    <dbReference type="NCBI Taxonomy" id="301880"/>
    <lineage>
        <taxon>Eukaryota</taxon>
        <taxon>Viridiplantae</taxon>
        <taxon>Streptophyta</taxon>
        <taxon>Embryophyta</taxon>
        <taxon>Tracheophyta</taxon>
        <taxon>Spermatophyta</taxon>
        <taxon>Magnoliopsida</taxon>
        <taxon>eudicotyledons</taxon>
        <taxon>Gunneridae</taxon>
        <taxon>Pentapetalae</taxon>
        <taxon>asterids</taxon>
        <taxon>campanulids</taxon>
        <taxon>Asterales</taxon>
        <taxon>Asteraceae</taxon>
        <taxon>Asteroideae</taxon>
        <taxon>Anthemideae</taxon>
        <taxon>Anthemidinae</taxon>
        <taxon>Tanacetum</taxon>
    </lineage>
</organism>
<dbReference type="Proteomes" id="UP001151760">
    <property type="component" value="Unassembled WGS sequence"/>
</dbReference>
<keyword evidence="3" id="KW-1185">Reference proteome</keyword>
<reference evidence="2" key="1">
    <citation type="journal article" date="2022" name="Int. J. Mol. Sci.">
        <title>Draft Genome of Tanacetum Coccineum: Genomic Comparison of Closely Related Tanacetum-Family Plants.</title>
        <authorList>
            <person name="Yamashiro T."/>
            <person name="Shiraishi A."/>
            <person name="Nakayama K."/>
            <person name="Satake H."/>
        </authorList>
    </citation>
    <scope>NUCLEOTIDE SEQUENCE</scope>
</reference>
<feature type="region of interest" description="Disordered" evidence="1">
    <location>
        <begin position="87"/>
        <end position="178"/>
    </location>
</feature>
<comment type="caution">
    <text evidence="2">The sequence shown here is derived from an EMBL/GenBank/DDBJ whole genome shotgun (WGS) entry which is preliminary data.</text>
</comment>
<evidence type="ECO:0000313" key="3">
    <source>
        <dbReference type="Proteomes" id="UP001151760"/>
    </source>
</evidence>
<reference evidence="2" key="2">
    <citation type="submission" date="2022-01" db="EMBL/GenBank/DDBJ databases">
        <authorList>
            <person name="Yamashiro T."/>
            <person name="Shiraishi A."/>
            <person name="Satake H."/>
            <person name="Nakayama K."/>
        </authorList>
    </citation>
    <scope>NUCLEOTIDE SEQUENCE</scope>
</reference>
<gene>
    <name evidence="2" type="ORF">Tco_1030907</name>
</gene>
<evidence type="ECO:0000313" key="2">
    <source>
        <dbReference type="EMBL" id="GJT71621.1"/>
    </source>
</evidence>
<dbReference type="EMBL" id="BQNB010018183">
    <property type="protein sequence ID" value="GJT71621.1"/>
    <property type="molecule type" value="Genomic_DNA"/>
</dbReference>
<feature type="compositionally biased region" description="Low complexity" evidence="1">
    <location>
        <begin position="157"/>
        <end position="177"/>
    </location>
</feature>
<accession>A0ABQ5G8U8</accession>